<dbReference type="SUPFAM" id="SSF116846">
    <property type="entry name" value="MIT domain"/>
    <property type="match status" value="2"/>
</dbReference>
<accession>A0AA39I501</accession>
<feature type="compositionally biased region" description="Low complexity" evidence="7">
    <location>
        <begin position="183"/>
        <end position="204"/>
    </location>
</feature>
<evidence type="ECO:0000256" key="4">
    <source>
        <dbReference type="ARBA" id="ARBA00022807"/>
    </source>
</evidence>
<dbReference type="SUPFAM" id="SSF54001">
    <property type="entry name" value="Cysteine proteinases"/>
    <property type="match status" value="1"/>
</dbReference>
<evidence type="ECO:0000256" key="7">
    <source>
        <dbReference type="SAM" id="MobiDB-lite"/>
    </source>
</evidence>
<feature type="active site" evidence="5 6">
    <location>
        <position position="469"/>
    </location>
</feature>
<keyword evidence="10" id="KW-1185">Reference proteome</keyword>
<dbReference type="Pfam" id="PF04212">
    <property type="entry name" value="MIT"/>
    <property type="match status" value="1"/>
</dbReference>
<gene>
    <name evidence="9" type="ORF">QR680_013287</name>
</gene>
<evidence type="ECO:0000256" key="2">
    <source>
        <dbReference type="ARBA" id="ARBA00022670"/>
    </source>
</evidence>
<dbReference type="InterPro" id="IPR001300">
    <property type="entry name" value="Peptidase_C2_calpain_cat"/>
</dbReference>
<evidence type="ECO:0000256" key="3">
    <source>
        <dbReference type="ARBA" id="ARBA00022801"/>
    </source>
</evidence>
<dbReference type="SMART" id="SM00745">
    <property type="entry name" value="MIT"/>
    <property type="match status" value="1"/>
</dbReference>
<dbReference type="PANTHER" id="PTHR46143">
    <property type="entry name" value="CALPAIN-7"/>
    <property type="match status" value="1"/>
</dbReference>
<dbReference type="Proteomes" id="UP001175271">
    <property type="component" value="Unassembled WGS sequence"/>
</dbReference>
<dbReference type="InterPro" id="IPR007330">
    <property type="entry name" value="MIT_dom"/>
</dbReference>
<dbReference type="SUPFAM" id="SSF49758">
    <property type="entry name" value="Calpain large subunit, middle domain (domain III)"/>
    <property type="match status" value="2"/>
</dbReference>
<dbReference type="PANTHER" id="PTHR46143:SF1">
    <property type="entry name" value="CALPAIN-7"/>
    <property type="match status" value="1"/>
</dbReference>
<reference evidence="9" key="1">
    <citation type="submission" date="2023-06" db="EMBL/GenBank/DDBJ databases">
        <title>Genomic analysis of the entomopathogenic nematode Steinernema hermaphroditum.</title>
        <authorList>
            <person name="Schwarz E.M."/>
            <person name="Heppert J.K."/>
            <person name="Baniya A."/>
            <person name="Schwartz H.T."/>
            <person name="Tan C.-H."/>
            <person name="Antoshechkin I."/>
            <person name="Sternberg P.W."/>
            <person name="Goodrich-Blair H."/>
            <person name="Dillman A.R."/>
        </authorList>
    </citation>
    <scope>NUCLEOTIDE SEQUENCE</scope>
    <source>
        <strain evidence="9">PS9179</strain>
        <tissue evidence="9">Whole animal</tissue>
    </source>
</reference>
<dbReference type="InterPro" id="IPR022683">
    <property type="entry name" value="Calpain_III"/>
</dbReference>
<evidence type="ECO:0000313" key="9">
    <source>
        <dbReference type="EMBL" id="KAK0417936.1"/>
    </source>
</evidence>
<evidence type="ECO:0000256" key="5">
    <source>
        <dbReference type="PIRSR" id="PIRSR622684-1"/>
    </source>
</evidence>
<protein>
    <recommendedName>
        <fullName evidence="8">Calpain catalytic domain-containing protein</fullName>
    </recommendedName>
</protein>
<dbReference type="InterPro" id="IPR051297">
    <property type="entry name" value="PalB/RIM13"/>
</dbReference>
<dbReference type="Gene3D" id="3.90.70.10">
    <property type="entry name" value="Cysteine proteinases"/>
    <property type="match status" value="1"/>
</dbReference>
<dbReference type="SMART" id="SM00720">
    <property type="entry name" value="calpain_III"/>
    <property type="match status" value="1"/>
</dbReference>
<dbReference type="AlphaFoldDB" id="A0AA39I501"/>
<dbReference type="GO" id="GO:0004198">
    <property type="term" value="F:calcium-dependent cysteine-type endopeptidase activity"/>
    <property type="evidence" value="ECO:0007669"/>
    <property type="project" value="InterPro"/>
</dbReference>
<dbReference type="EMBL" id="JAUCMV010000002">
    <property type="protein sequence ID" value="KAK0417936.1"/>
    <property type="molecule type" value="Genomic_DNA"/>
</dbReference>
<dbReference type="PRINTS" id="PR00704">
    <property type="entry name" value="CALPAIN"/>
</dbReference>
<feature type="region of interest" description="Disordered" evidence="7">
    <location>
        <begin position="174"/>
        <end position="207"/>
    </location>
</feature>
<evidence type="ECO:0000256" key="6">
    <source>
        <dbReference type="PROSITE-ProRule" id="PRU00239"/>
    </source>
</evidence>
<dbReference type="InterPro" id="IPR038765">
    <property type="entry name" value="Papain-like_cys_pep_sf"/>
</dbReference>
<keyword evidence="4 6" id="KW-0788">Thiol protease</keyword>
<comment type="caution">
    <text evidence="9">The sequence shown here is derived from an EMBL/GenBank/DDBJ whole genome shotgun (WGS) entry which is preliminary data.</text>
</comment>
<organism evidence="9 10">
    <name type="scientific">Steinernema hermaphroditum</name>
    <dbReference type="NCBI Taxonomy" id="289476"/>
    <lineage>
        <taxon>Eukaryota</taxon>
        <taxon>Metazoa</taxon>
        <taxon>Ecdysozoa</taxon>
        <taxon>Nematoda</taxon>
        <taxon>Chromadorea</taxon>
        <taxon>Rhabditida</taxon>
        <taxon>Tylenchina</taxon>
        <taxon>Panagrolaimomorpha</taxon>
        <taxon>Strongyloidoidea</taxon>
        <taxon>Steinernematidae</taxon>
        <taxon>Steinernema</taxon>
    </lineage>
</organism>
<dbReference type="Gene3D" id="2.60.120.380">
    <property type="match status" value="2"/>
</dbReference>
<dbReference type="GO" id="GO:0006508">
    <property type="term" value="P:proteolysis"/>
    <property type="evidence" value="ECO:0007669"/>
    <property type="project" value="UniProtKB-KW"/>
</dbReference>
<dbReference type="InterPro" id="IPR022684">
    <property type="entry name" value="Calpain_cysteine_protease"/>
</dbReference>
<feature type="domain" description="Calpain catalytic" evidence="8">
    <location>
        <begin position="272"/>
        <end position="551"/>
    </location>
</feature>
<evidence type="ECO:0000256" key="1">
    <source>
        <dbReference type="ARBA" id="ARBA00007623"/>
    </source>
</evidence>
<evidence type="ECO:0000313" key="10">
    <source>
        <dbReference type="Proteomes" id="UP001175271"/>
    </source>
</evidence>
<keyword evidence="3 6" id="KW-0378">Hydrolase</keyword>
<dbReference type="Pfam" id="PF00648">
    <property type="entry name" value="Peptidase_C2"/>
    <property type="match status" value="1"/>
</dbReference>
<dbReference type="Pfam" id="PF01067">
    <property type="entry name" value="Calpain_III"/>
    <property type="match status" value="1"/>
</dbReference>
<keyword evidence="2 6" id="KW-0645">Protease</keyword>
<name>A0AA39I501_9BILA</name>
<proteinExistence type="inferred from homology"/>
<dbReference type="SMART" id="SM00230">
    <property type="entry name" value="CysPc"/>
    <property type="match status" value="1"/>
</dbReference>
<dbReference type="PROSITE" id="PS50203">
    <property type="entry name" value="CALPAIN_CAT"/>
    <property type="match status" value="1"/>
</dbReference>
<dbReference type="CDD" id="cd00044">
    <property type="entry name" value="CysPc"/>
    <property type="match status" value="1"/>
</dbReference>
<dbReference type="InterPro" id="IPR022682">
    <property type="entry name" value="Calpain_domain_III"/>
</dbReference>
<sequence length="825" mass="93541">MEEVTRLVTIANRFDRNGQVEAAISYYMEAFSTFIRLIDAGIAPMRYLETANSYRVRADFLRDQQARIVCPVGATKSEHQLNKERVKFLMTQALENDEAGNSKEAVELYSQAVDFCLKASRSSDCDEGNRRNLHALAKQALERAEALKGIQALPPRRKSADNIDTLLPVVPTDEISQLKVDNSPQTPSASRSPARSPKASPVPARRTKIPAKAGLDALEMKVLTLTSTINGRMYVPFIQVDLNERFAYPVPFTDKDGLLALSDKQKQRLKAWMRPDEFMQTPKIIDKIDSCTIKQTIVSDCSFVASLAISARYEKRFGKRLVTSIIYPQHKSGEPVFNPCGKYMIKFHINGVYRKVIIDDRLPIGNHGEFLCSYSQNKNELWVSLLEKAYMKVMGGYDFPGSNSNIDLHALTGWIPERIAIRPSSAEFDGAALFEKLLQRFHQGHCLITLATGKMEQSEQDRTGLVDAHAYAVLDLRKYEDRRMLLVKNPWTHLRWKGRYSERDTASWTRDLCKALQYNPTDAQQFDDGVFWIDFESVCRFFDVFYVNWDPALFCYSYGLHSSWSACTGPVKDLYSVADNPQYTLEVNNVSESAAVWILLTRHITDKNDFADNKEYITVLVYKGGKKIYLPFDPKPLIDGARINSPHYLCKMVVKEPGWQKYTLLVAQYEKTNTINYTLKVYSSAEIRLNKTKVPYTAKKTETGEWKGKTAGGCGNGSSRETYMNNPIFYISLDDGSDDNSLMFELRGPKQYSVGFEVKQVSSPRQRPFERKDSGAYRPGCTVLTLDAVPAGTYALQPMTFLQNQEGPFIIRMEASCGFTVKRVQ</sequence>
<dbReference type="InterPro" id="IPR036181">
    <property type="entry name" value="MIT_dom_sf"/>
</dbReference>
<comment type="similarity">
    <text evidence="1">Belongs to the peptidase C2 family.</text>
</comment>
<dbReference type="InterPro" id="IPR036213">
    <property type="entry name" value="Calpain_III_sf"/>
</dbReference>
<evidence type="ECO:0000259" key="8">
    <source>
        <dbReference type="PROSITE" id="PS50203"/>
    </source>
</evidence>
<dbReference type="Gene3D" id="1.20.58.80">
    <property type="entry name" value="Phosphotransferase system, lactose/cellobiose-type IIA subunit"/>
    <property type="match status" value="1"/>
</dbReference>
<feature type="active site" evidence="5 6">
    <location>
        <position position="301"/>
    </location>
</feature>
<feature type="active site" evidence="5 6">
    <location>
        <position position="489"/>
    </location>
</feature>